<gene>
    <name evidence="2" type="ORF">ABLG96_20685</name>
</gene>
<dbReference type="PROSITE" id="PS01125">
    <property type="entry name" value="ROK"/>
    <property type="match status" value="1"/>
</dbReference>
<dbReference type="Pfam" id="PF00480">
    <property type="entry name" value="ROK"/>
    <property type="match status" value="1"/>
</dbReference>
<dbReference type="InterPro" id="IPR043129">
    <property type="entry name" value="ATPase_NBD"/>
</dbReference>
<dbReference type="InterPro" id="IPR000600">
    <property type="entry name" value="ROK"/>
</dbReference>
<name>A0AAU8DQJ3_9ACTN</name>
<evidence type="ECO:0000313" key="2">
    <source>
        <dbReference type="EMBL" id="XCG63574.1"/>
    </source>
</evidence>
<dbReference type="InterPro" id="IPR049874">
    <property type="entry name" value="ROK_cs"/>
</dbReference>
<protein>
    <submittedName>
        <fullName evidence="2">ROK family protein</fullName>
    </submittedName>
</protein>
<sequence>MRRPDDLRCGAGTPPAAAVVGVDIGGSKTAAGIVLADGSIIARAQILTPSAAGAAAVLDATAALIQRLLAEMPVELIGIGVGSAGVIDTDRGTVISSTDTFPGWAGIDLRSELASRTGVRVAVDNDVDTHALGELRAGAAREARNLVYIAVGTGVGAAIVHDRRLVSGSRHAAGEIGHLPTPLAGTRVCTCGVTGHLEAVAAGPAMVAHYTALSGTAVGGLPQVAAAADAGDPIAISVIREGGAALGQAIGGLLNVLDPDLVVIGGGVAQLGELWWDAVRTGIRTEAIPILRDTPVVAARLGTDAAILGAASLIWKEA</sequence>
<reference evidence="2" key="1">
    <citation type="submission" date="2024-05" db="EMBL/GenBank/DDBJ databases">
        <authorList>
            <person name="Cai S.Y."/>
            <person name="Jin L.M."/>
            <person name="Li H.R."/>
        </authorList>
    </citation>
    <scope>NUCLEOTIDE SEQUENCE</scope>
    <source>
        <strain evidence="2">A5-74</strain>
    </source>
</reference>
<dbReference type="RefSeq" id="WP_353649189.1">
    <property type="nucleotide sequence ID" value="NZ_CP159218.1"/>
</dbReference>
<dbReference type="AlphaFoldDB" id="A0AAU8DQJ3"/>
<dbReference type="EMBL" id="CP159218">
    <property type="protein sequence ID" value="XCG63574.1"/>
    <property type="molecule type" value="Genomic_DNA"/>
</dbReference>
<organism evidence="2">
    <name type="scientific">Nakamurella sp. A5-74</name>
    <dbReference type="NCBI Taxonomy" id="3158264"/>
    <lineage>
        <taxon>Bacteria</taxon>
        <taxon>Bacillati</taxon>
        <taxon>Actinomycetota</taxon>
        <taxon>Actinomycetes</taxon>
        <taxon>Nakamurellales</taxon>
        <taxon>Nakamurellaceae</taxon>
        <taxon>Nakamurella</taxon>
    </lineage>
</organism>
<dbReference type="PANTHER" id="PTHR18964">
    <property type="entry name" value="ROK (REPRESSOR, ORF, KINASE) FAMILY"/>
    <property type="match status" value="1"/>
</dbReference>
<evidence type="ECO:0000256" key="1">
    <source>
        <dbReference type="ARBA" id="ARBA00006479"/>
    </source>
</evidence>
<comment type="similarity">
    <text evidence="1">Belongs to the ROK (NagC/XylR) family.</text>
</comment>
<dbReference type="Gene3D" id="3.30.420.40">
    <property type="match status" value="2"/>
</dbReference>
<accession>A0AAU8DQJ3</accession>
<dbReference type="PANTHER" id="PTHR18964:SF173">
    <property type="entry name" value="GLUCOKINASE"/>
    <property type="match status" value="1"/>
</dbReference>
<dbReference type="SUPFAM" id="SSF53067">
    <property type="entry name" value="Actin-like ATPase domain"/>
    <property type="match status" value="1"/>
</dbReference>
<proteinExistence type="inferred from homology"/>